<dbReference type="FunFam" id="3.30.460.10:FF:000061">
    <property type="entry name" value="Poly(A) RNA polymerase gld-2"/>
    <property type="match status" value="1"/>
</dbReference>
<comment type="similarity">
    <text evidence="13">Belongs to the DNA polymerase type-B-like family. GLD2 subfamily.</text>
</comment>
<name>A0AAD4N3Q8_9BILA</name>
<comment type="cofactor">
    <cofactor evidence="2">
        <name>Mg(2+)</name>
        <dbReference type="ChEBI" id="CHEBI:18420"/>
    </cofactor>
</comment>
<evidence type="ECO:0000256" key="11">
    <source>
        <dbReference type="ARBA" id="ARBA00022842"/>
    </source>
</evidence>
<dbReference type="SUPFAM" id="SSF81631">
    <property type="entry name" value="PAP/OAS1 substrate-binding domain"/>
    <property type="match status" value="1"/>
</dbReference>
<dbReference type="CDD" id="cd05402">
    <property type="entry name" value="NT_PAP_TUTase"/>
    <property type="match status" value="1"/>
</dbReference>
<evidence type="ECO:0000256" key="5">
    <source>
        <dbReference type="ARBA" id="ARBA00022490"/>
    </source>
</evidence>
<sequence length="365" mass="41665">MHKECLHDIILHSHAIQLSDQILTLHHSVEQTENRLSHKLHLRDKLYYTISPVFPMCGLYIVGSSLNGFGNNKSDMDLCLMITNRDIDQRSDAVTVLSSIMRTLQTTDFVADQQLILAKVPILRIKFHPKISDVIVDLNANNSVAIRNTHLLCFYSSFDYRIRPLVAVVKEWAKRRGINDANRSSFTSYSLVLMVIHYLQCGADPPILPSLQVLYPKFFDSKADVRSLNISIPLRPPPNQIWPGFNANKALLGELLIGFLQYYAYSFNFDTDAISVRLGCKTGRALVARNNSPFNHLSQWHCICIEEPFTLSNTAHSIYDERIFSSIKQSFVTGYHELNVNRDLQSFLEQIFSMKEANDEINIDT</sequence>
<keyword evidence="10" id="KW-0067">ATP-binding</keyword>
<evidence type="ECO:0000256" key="9">
    <source>
        <dbReference type="ARBA" id="ARBA00022741"/>
    </source>
</evidence>
<evidence type="ECO:0000313" key="16">
    <source>
        <dbReference type="EMBL" id="KAI1714557.1"/>
    </source>
</evidence>
<dbReference type="GO" id="GO:1990817">
    <property type="term" value="F:poly(A) RNA polymerase activity"/>
    <property type="evidence" value="ECO:0007669"/>
    <property type="project" value="UniProtKB-EC"/>
</dbReference>
<dbReference type="PANTHER" id="PTHR12271:SF40">
    <property type="entry name" value="POLY(A) RNA POLYMERASE GLD2"/>
    <property type="match status" value="1"/>
</dbReference>
<evidence type="ECO:0000259" key="14">
    <source>
        <dbReference type="Pfam" id="PF03828"/>
    </source>
</evidence>
<dbReference type="Pfam" id="PF03828">
    <property type="entry name" value="PAP_assoc"/>
    <property type="match status" value="1"/>
</dbReference>
<evidence type="ECO:0000256" key="7">
    <source>
        <dbReference type="ARBA" id="ARBA00022679"/>
    </source>
</evidence>
<dbReference type="InterPro" id="IPR043519">
    <property type="entry name" value="NT_sf"/>
</dbReference>
<dbReference type="EC" id="2.7.7.19" evidence="4"/>
<dbReference type="GO" id="GO:0005737">
    <property type="term" value="C:cytoplasm"/>
    <property type="evidence" value="ECO:0007669"/>
    <property type="project" value="UniProtKB-SubCell"/>
</dbReference>
<evidence type="ECO:0000256" key="13">
    <source>
        <dbReference type="ARBA" id="ARBA00038491"/>
    </source>
</evidence>
<dbReference type="GO" id="GO:0006397">
    <property type="term" value="P:mRNA processing"/>
    <property type="evidence" value="ECO:0007669"/>
    <property type="project" value="UniProtKB-KW"/>
</dbReference>
<keyword evidence="9" id="KW-0547">Nucleotide-binding</keyword>
<evidence type="ECO:0000256" key="3">
    <source>
        <dbReference type="ARBA" id="ARBA00004496"/>
    </source>
</evidence>
<proteinExistence type="inferred from homology"/>
<evidence type="ECO:0000256" key="6">
    <source>
        <dbReference type="ARBA" id="ARBA00022664"/>
    </source>
</evidence>
<keyword evidence="6" id="KW-0507">mRNA processing</keyword>
<evidence type="ECO:0000256" key="12">
    <source>
        <dbReference type="ARBA" id="ARBA00023211"/>
    </source>
</evidence>
<keyword evidence="11" id="KW-0460">Magnesium</keyword>
<dbReference type="GO" id="GO:0046872">
    <property type="term" value="F:metal ion binding"/>
    <property type="evidence" value="ECO:0007669"/>
    <property type="project" value="UniProtKB-KW"/>
</dbReference>
<gene>
    <name evidence="16" type="ORF">DdX_08658</name>
</gene>
<feature type="domain" description="PAP-associated" evidence="14">
    <location>
        <begin position="252"/>
        <end position="313"/>
    </location>
</feature>
<evidence type="ECO:0000256" key="4">
    <source>
        <dbReference type="ARBA" id="ARBA00012388"/>
    </source>
</evidence>
<dbReference type="PANTHER" id="PTHR12271">
    <property type="entry name" value="POLY A POLYMERASE CID PAP -RELATED"/>
    <property type="match status" value="1"/>
</dbReference>
<keyword evidence="5" id="KW-0963">Cytoplasm</keyword>
<feature type="domain" description="Poly(A) RNA polymerase mitochondrial-like central palm" evidence="15">
    <location>
        <begin position="18"/>
        <end position="156"/>
    </location>
</feature>
<keyword evidence="7" id="KW-0808">Transferase</keyword>
<comment type="subcellular location">
    <subcellularLocation>
        <location evidence="3">Cytoplasm</location>
    </subcellularLocation>
</comment>
<keyword evidence="12" id="KW-0464">Manganese</keyword>
<comment type="cofactor">
    <cofactor evidence="1">
        <name>Mn(2+)</name>
        <dbReference type="ChEBI" id="CHEBI:29035"/>
    </cofactor>
</comment>
<dbReference type="SUPFAM" id="SSF81301">
    <property type="entry name" value="Nucleotidyltransferase"/>
    <property type="match status" value="1"/>
</dbReference>
<evidence type="ECO:0000259" key="15">
    <source>
        <dbReference type="Pfam" id="PF22600"/>
    </source>
</evidence>
<dbReference type="GO" id="GO:0005524">
    <property type="term" value="F:ATP binding"/>
    <property type="evidence" value="ECO:0007669"/>
    <property type="project" value="UniProtKB-KW"/>
</dbReference>
<evidence type="ECO:0000256" key="8">
    <source>
        <dbReference type="ARBA" id="ARBA00022723"/>
    </source>
</evidence>
<dbReference type="Pfam" id="PF22600">
    <property type="entry name" value="MTPAP-like_central"/>
    <property type="match status" value="1"/>
</dbReference>
<evidence type="ECO:0000256" key="2">
    <source>
        <dbReference type="ARBA" id="ARBA00001946"/>
    </source>
</evidence>
<evidence type="ECO:0000256" key="10">
    <source>
        <dbReference type="ARBA" id="ARBA00022840"/>
    </source>
</evidence>
<evidence type="ECO:0000313" key="17">
    <source>
        <dbReference type="Proteomes" id="UP001201812"/>
    </source>
</evidence>
<protein>
    <recommendedName>
        <fullName evidence="4">polynucleotide adenylyltransferase</fullName>
        <ecNumber evidence="4">2.7.7.19</ecNumber>
    </recommendedName>
</protein>
<organism evidence="16 17">
    <name type="scientific">Ditylenchus destructor</name>
    <dbReference type="NCBI Taxonomy" id="166010"/>
    <lineage>
        <taxon>Eukaryota</taxon>
        <taxon>Metazoa</taxon>
        <taxon>Ecdysozoa</taxon>
        <taxon>Nematoda</taxon>
        <taxon>Chromadorea</taxon>
        <taxon>Rhabditida</taxon>
        <taxon>Tylenchina</taxon>
        <taxon>Tylenchomorpha</taxon>
        <taxon>Sphaerularioidea</taxon>
        <taxon>Anguinidae</taxon>
        <taxon>Anguininae</taxon>
        <taxon>Ditylenchus</taxon>
    </lineage>
</organism>
<accession>A0AAD4N3Q8</accession>
<dbReference type="InterPro" id="IPR002058">
    <property type="entry name" value="PAP_assoc"/>
</dbReference>
<dbReference type="Proteomes" id="UP001201812">
    <property type="component" value="Unassembled WGS sequence"/>
</dbReference>
<keyword evidence="8" id="KW-0479">Metal-binding</keyword>
<dbReference type="EMBL" id="JAKKPZ010000013">
    <property type="protein sequence ID" value="KAI1714557.1"/>
    <property type="molecule type" value="Genomic_DNA"/>
</dbReference>
<comment type="caution">
    <text evidence="16">The sequence shown here is derived from an EMBL/GenBank/DDBJ whole genome shotgun (WGS) entry which is preliminary data.</text>
</comment>
<dbReference type="Gene3D" id="1.10.1410.10">
    <property type="match status" value="1"/>
</dbReference>
<reference evidence="16" key="1">
    <citation type="submission" date="2022-01" db="EMBL/GenBank/DDBJ databases">
        <title>Genome Sequence Resource for Two Populations of Ditylenchus destructor, the Migratory Endoparasitic Phytonematode.</title>
        <authorList>
            <person name="Zhang H."/>
            <person name="Lin R."/>
            <person name="Xie B."/>
        </authorList>
    </citation>
    <scope>NUCLEOTIDE SEQUENCE</scope>
    <source>
        <strain evidence="16">BazhouSP</strain>
    </source>
</reference>
<dbReference type="AlphaFoldDB" id="A0AAD4N3Q8"/>
<dbReference type="GO" id="GO:0031123">
    <property type="term" value="P:RNA 3'-end processing"/>
    <property type="evidence" value="ECO:0007669"/>
    <property type="project" value="TreeGrafter"/>
</dbReference>
<dbReference type="InterPro" id="IPR054708">
    <property type="entry name" value="MTPAP-like_central"/>
</dbReference>
<keyword evidence="17" id="KW-1185">Reference proteome</keyword>
<dbReference type="Gene3D" id="3.30.460.10">
    <property type="entry name" value="Beta Polymerase, domain 2"/>
    <property type="match status" value="1"/>
</dbReference>
<evidence type="ECO:0000256" key="1">
    <source>
        <dbReference type="ARBA" id="ARBA00001936"/>
    </source>
</evidence>